<feature type="coiled-coil region" evidence="1">
    <location>
        <begin position="69"/>
        <end position="171"/>
    </location>
</feature>
<evidence type="ECO:0000313" key="3">
    <source>
        <dbReference type="EMBL" id="KIW65739.1"/>
    </source>
</evidence>
<reference evidence="3 4" key="1">
    <citation type="submission" date="2015-01" db="EMBL/GenBank/DDBJ databases">
        <title>The Genome Sequence of Capronia semiimmersa CBS27337.</title>
        <authorList>
            <consortium name="The Broad Institute Genomics Platform"/>
            <person name="Cuomo C."/>
            <person name="de Hoog S."/>
            <person name="Gorbushina A."/>
            <person name="Stielow B."/>
            <person name="Teixiera M."/>
            <person name="Abouelleil A."/>
            <person name="Chapman S.B."/>
            <person name="Priest M."/>
            <person name="Young S.K."/>
            <person name="Wortman J."/>
            <person name="Nusbaum C."/>
            <person name="Birren B."/>
        </authorList>
    </citation>
    <scope>NUCLEOTIDE SEQUENCE [LARGE SCALE GENOMIC DNA]</scope>
    <source>
        <strain evidence="3 4">CBS 27337</strain>
    </source>
</reference>
<dbReference type="Proteomes" id="UP000054266">
    <property type="component" value="Unassembled WGS sequence"/>
</dbReference>
<proteinExistence type="predicted"/>
<organism evidence="3 4">
    <name type="scientific">Phialophora macrospora</name>
    <dbReference type="NCBI Taxonomy" id="1851006"/>
    <lineage>
        <taxon>Eukaryota</taxon>
        <taxon>Fungi</taxon>
        <taxon>Dikarya</taxon>
        <taxon>Ascomycota</taxon>
        <taxon>Pezizomycotina</taxon>
        <taxon>Eurotiomycetes</taxon>
        <taxon>Chaetothyriomycetidae</taxon>
        <taxon>Chaetothyriales</taxon>
        <taxon>Herpotrichiellaceae</taxon>
        <taxon>Phialophora</taxon>
    </lineage>
</organism>
<dbReference type="EMBL" id="KN846960">
    <property type="protein sequence ID" value="KIW65739.1"/>
    <property type="molecule type" value="Genomic_DNA"/>
</dbReference>
<keyword evidence="2" id="KW-0472">Membrane</keyword>
<dbReference type="HOGENOM" id="CLU_1288755_0_0_1"/>
<sequence length="214" mass="23878">MAPLLQRDGEASNPIDTQFSGIAGSIAGGIIVGFLASSALFRLFAKLDGKLRWQIDSMRTTCRENETAVTTLRGEKAALEARLAAVVQEHEARLGAEVEMVRTTARERIELEDQLNSAVQQRNSLETACADAERELRQARETHGREAAVARRRLEETHRQATERLETIKLKSRRIGELEAELTAKSAAFVTMRQKLHAMRQIIAEEDEKRGSGR</sequence>
<protein>
    <submittedName>
        <fullName evidence="3">Uncharacterized protein</fullName>
    </submittedName>
</protein>
<name>A0A0D2G0T5_9EURO</name>
<evidence type="ECO:0000313" key="4">
    <source>
        <dbReference type="Proteomes" id="UP000054266"/>
    </source>
</evidence>
<gene>
    <name evidence="3" type="ORF">PV04_07965</name>
</gene>
<keyword evidence="2" id="KW-1133">Transmembrane helix</keyword>
<feature type="transmembrane region" description="Helical" evidence="2">
    <location>
        <begin position="20"/>
        <end position="45"/>
    </location>
</feature>
<accession>A0A0D2G0T5</accession>
<dbReference type="AlphaFoldDB" id="A0A0D2G0T5"/>
<keyword evidence="2" id="KW-0812">Transmembrane</keyword>
<keyword evidence="4" id="KW-1185">Reference proteome</keyword>
<evidence type="ECO:0000256" key="2">
    <source>
        <dbReference type="SAM" id="Phobius"/>
    </source>
</evidence>
<keyword evidence="1" id="KW-0175">Coiled coil</keyword>
<evidence type="ECO:0000256" key="1">
    <source>
        <dbReference type="SAM" id="Coils"/>
    </source>
</evidence>